<dbReference type="CDD" id="cd00947">
    <property type="entry name" value="TBP_aldolase_IIB"/>
    <property type="match status" value="1"/>
</dbReference>
<organism evidence="3 4">
    <name type="scientific">Pseudofrankia inefficax (strain DSM 45817 / CECT 9037 / DDB 130130 / EuI1c)</name>
    <name type="common">Frankia inefficax</name>
    <dbReference type="NCBI Taxonomy" id="298654"/>
    <lineage>
        <taxon>Bacteria</taxon>
        <taxon>Bacillati</taxon>
        <taxon>Actinomycetota</taxon>
        <taxon>Actinomycetes</taxon>
        <taxon>Frankiales</taxon>
        <taxon>Frankiaceae</taxon>
        <taxon>Pseudofrankia</taxon>
    </lineage>
</organism>
<keyword evidence="3" id="KW-0456">Lyase</keyword>
<dbReference type="InterPro" id="IPR013785">
    <property type="entry name" value="Aldolase_TIM"/>
</dbReference>
<dbReference type="KEGG" id="fri:FraEuI1c_5586"/>
<evidence type="ECO:0000313" key="3">
    <source>
        <dbReference type="EMBL" id="ADP83571.1"/>
    </source>
</evidence>
<name>E3JDD8_PSEI1</name>
<dbReference type="PIRSF" id="PIRSF001359">
    <property type="entry name" value="F_bP_aldolase_II"/>
    <property type="match status" value="1"/>
</dbReference>
<comment type="cofactor">
    <cofactor evidence="2">
        <name>Zn(2+)</name>
        <dbReference type="ChEBI" id="CHEBI:29105"/>
    </cofactor>
    <text evidence="2">Binds 2 Zn(2+) ions per subunit. One is catalytic and the other provides a structural contribution.</text>
</comment>
<keyword evidence="2" id="KW-0862">Zinc</keyword>
<dbReference type="GO" id="GO:0009025">
    <property type="term" value="F:tagatose-bisphosphate aldolase activity"/>
    <property type="evidence" value="ECO:0007669"/>
    <property type="project" value="UniProtKB-EC"/>
</dbReference>
<keyword evidence="4" id="KW-1185">Reference proteome</keyword>
<dbReference type="Gene3D" id="3.20.20.70">
    <property type="entry name" value="Aldolase class I"/>
    <property type="match status" value="1"/>
</dbReference>
<dbReference type="SUPFAM" id="SSF51569">
    <property type="entry name" value="Aldolase"/>
    <property type="match status" value="1"/>
</dbReference>
<dbReference type="GO" id="GO:0008270">
    <property type="term" value="F:zinc ion binding"/>
    <property type="evidence" value="ECO:0007669"/>
    <property type="project" value="InterPro"/>
</dbReference>
<feature type="binding site" evidence="2">
    <location>
        <position position="136"/>
    </location>
    <ligand>
        <name>Zn(2+)</name>
        <dbReference type="ChEBI" id="CHEBI:29105"/>
        <label>2</label>
    </ligand>
</feature>
<feature type="binding site" evidence="2">
    <location>
        <position position="210"/>
    </location>
    <ligand>
        <name>Zn(2+)</name>
        <dbReference type="ChEBI" id="CHEBI:29105"/>
        <label>1</label>
        <note>catalytic</note>
    </ligand>
</feature>
<feature type="binding site" evidence="2">
    <location>
        <position position="85"/>
    </location>
    <ligand>
        <name>Zn(2+)</name>
        <dbReference type="ChEBI" id="CHEBI:29105"/>
        <label>1</label>
        <note>catalytic</note>
    </ligand>
</feature>
<evidence type="ECO:0000256" key="2">
    <source>
        <dbReference type="PIRSR" id="PIRSR001359-3"/>
    </source>
</evidence>
<dbReference type="NCBIfam" id="TIGR00167">
    <property type="entry name" value="cbbA"/>
    <property type="match status" value="1"/>
</dbReference>
<protein>
    <submittedName>
        <fullName evidence="3">Ketose-bisphosphate aldolase</fullName>
        <ecNumber evidence="3">4.1.2.40</ecNumber>
    </submittedName>
</protein>
<dbReference type="STRING" id="298654.FraEuI1c_5586"/>
<dbReference type="PANTHER" id="PTHR30304:SF0">
    <property type="entry name" value="D-TAGATOSE-1,6-BISPHOSPHATE ALDOLASE SUBUNIT GATY-RELATED"/>
    <property type="match status" value="1"/>
</dbReference>
<dbReference type="GO" id="GO:0005975">
    <property type="term" value="P:carbohydrate metabolic process"/>
    <property type="evidence" value="ECO:0007669"/>
    <property type="project" value="InterPro"/>
</dbReference>
<dbReference type="OrthoDB" id="9803995at2"/>
<dbReference type="eggNOG" id="COG0191">
    <property type="taxonomic scope" value="Bacteria"/>
</dbReference>
<keyword evidence="2" id="KW-0479">Metal-binding</keyword>
<dbReference type="PANTHER" id="PTHR30304">
    <property type="entry name" value="D-TAGATOSE-1,6-BISPHOSPHATE ALDOLASE"/>
    <property type="match status" value="1"/>
</dbReference>
<dbReference type="Pfam" id="PF01116">
    <property type="entry name" value="F_bP_aldolase"/>
    <property type="match status" value="1"/>
</dbReference>
<feature type="binding site" evidence="2">
    <location>
        <position position="182"/>
    </location>
    <ligand>
        <name>Zn(2+)</name>
        <dbReference type="ChEBI" id="CHEBI:29105"/>
        <label>1</label>
        <note>catalytic</note>
    </ligand>
</feature>
<sequence>MTIASTGDLVAAAAARGSGVAAFNVITLEHAEAIARAAEIRQTPVILQISQNAVAFHGGQVVPIAAAAGAVAGLAAVPIALHLDHVTEDRLVDTAAWAGFSSLMYDGGPLPYRDNVERTRRARQAAQAAGLWVEAELGYVGGKPDAPRGAHEPGVRTDPDEAERFVEETGVDALAVAVGSSHAMTSRSAVLDLPLIEKLRARLPVPLVLHGSSGVPGETLRAAVAAGISKVNIGTALNVAMTGAIRRALADNPAGVDPRPYLATARDEITATVLELLSVVSGAAG</sequence>
<gene>
    <name evidence="3" type="ordered locus">FraEuI1c_5586</name>
</gene>
<accession>E3JDD8</accession>
<dbReference type="InterPro" id="IPR050246">
    <property type="entry name" value="Class_II_FBP_aldolase"/>
</dbReference>
<feature type="active site" description="Proton donor" evidence="1">
    <location>
        <position position="84"/>
    </location>
</feature>
<dbReference type="EC" id="4.1.2.40" evidence="3"/>
<dbReference type="AlphaFoldDB" id="E3JDD8"/>
<dbReference type="Proteomes" id="UP000002484">
    <property type="component" value="Chromosome"/>
</dbReference>
<dbReference type="InterPro" id="IPR000771">
    <property type="entry name" value="FBA_II"/>
</dbReference>
<dbReference type="RefSeq" id="WP_013426689.1">
    <property type="nucleotide sequence ID" value="NC_014666.1"/>
</dbReference>
<evidence type="ECO:0000256" key="1">
    <source>
        <dbReference type="PIRSR" id="PIRSR001359-1"/>
    </source>
</evidence>
<dbReference type="EMBL" id="CP002299">
    <property type="protein sequence ID" value="ADP83571.1"/>
    <property type="molecule type" value="Genomic_DNA"/>
</dbReference>
<reference evidence="3 4" key="1">
    <citation type="submission" date="2010-10" db="EMBL/GenBank/DDBJ databases">
        <title>Complete sequence of Frankia sp. EuI1c.</title>
        <authorList>
            <consortium name="US DOE Joint Genome Institute"/>
            <person name="Lucas S."/>
            <person name="Copeland A."/>
            <person name="Lapidus A."/>
            <person name="Cheng J.-F."/>
            <person name="Bruce D."/>
            <person name="Goodwin L."/>
            <person name="Pitluck S."/>
            <person name="Chertkov O."/>
            <person name="Detter J.C."/>
            <person name="Han C."/>
            <person name="Tapia R."/>
            <person name="Land M."/>
            <person name="Hauser L."/>
            <person name="Jeffries C."/>
            <person name="Kyrpides N."/>
            <person name="Ivanova N."/>
            <person name="Mikhailova N."/>
            <person name="Beauchemin N."/>
            <person name="Sen A."/>
            <person name="Sur S.A."/>
            <person name="Gtari M."/>
            <person name="Wall L."/>
            <person name="Tisa L."/>
            <person name="Woyke T."/>
        </authorList>
    </citation>
    <scope>NUCLEOTIDE SEQUENCE [LARGE SCALE GENOMIC DNA]</scope>
    <source>
        <strain evidence="4">DSM 45817 / CECT 9037 / EuI1c</strain>
    </source>
</reference>
<dbReference type="InParanoid" id="E3JDD8"/>
<evidence type="ECO:0000313" key="4">
    <source>
        <dbReference type="Proteomes" id="UP000002484"/>
    </source>
</evidence>
<feature type="binding site" evidence="2">
    <location>
        <position position="106"/>
    </location>
    <ligand>
        <name>Zn(2+)</name>
        <dbReference type="ChEBI" id="CHEBI:29105"/>
        <label>2</label>
    </ligand>
</feature>
<dbReference type="HOGENOM" id="CLU_040088_0_1_11"/>
<proteinExistence type="predicted"/>